<comment type="caution">
    <text evidence="3">The sequence shown here is derived from an EMBL/GenBank/DDBJ whole genome shotgun (WGS) entry which is preliminary data.</text>
</comment>
<gene>
    <name evidence="3" type="ORF">QBC47DRAFT_389044</name>
</gene>
<protein>
    <submittedName>
        <fullName evidence="3">Uncharacterized protein</fullName>
    </submittedName>
</protein>
<feature type="chain" id="PRO_5042544795" evidence="2">
    <location>
        <begin position="19"/>
        <end position="173"/>
    </location>
</feature>
<feature type="region of interest" description="Disordered" evidence="1">
    <location>
        <begin position="68"/>
        <end position="90"/>
    </location>
</feature>
<proteinExistence type="predicted"/>
<keyword evidence="4" id="KW-1185">Reference proteome</keyword>
<dbReference type="Proteomes" id="UP001239445">
    <property type="component" value="Unassembled WGS sequence"/>
</dbReference>
<sequence length="173" mass="17300">MKGLASIVLLSFVSVALGHEGHGSLSPSPTESVGCVSHGDHWHCEGPRVTPAGVMTTFATSSVTIPVTAGPNHHHDDDDDHDHDHDDDHDHAVTSVAGAVSLKPSPTESVGCTAHGDHWHCLGPVVPTFTGTSGAAVPVGAAATGGSVSGSGASRQEIAGLGTVALAVAYLAL</sequence>
<accession>A0AAJ0B905</accession>
<keyword evidence="2" id="KW-0732">Signal</keyword>
<name>A0AAJ0B905_9PEZI</name>
<evidence type="ECO:0000313" key="4">
    <source>
        <dbReference type="Proteomes" id="UP001239445"/>
    </source>
</evidence>
<organism evidence="3 4">
    <name type="scientific">Echria macrotheca</name>
    <dbReference type="NCBI Taxonomy" id="438768"/>
    <lineage>
        <taxon>Eukaryota</taxon>
        <taxon>Fungi</taxon>
        <taxon>Dikarya</taxon>
        <taxon>Ascomycota</taxon>
        <taxon>Pezizomycotina</taxon>
        <taxon>Sordariomycetes</taxon>
        <taxon>Sordariomycetidae</taxon>
        <taxon>Sordariales</taxon>
        <taxon>Schizotheciaceae</taxon>
        <taxon>Echria</taxon>
    </lineage>
</organism>
<feature type="signal peptide" evidence="2">
    <location>
        <begin position="1"/>
        <end position="18"/>
    </location>
</feature>
<evidence type="ECO:0000313" key="3">
    <source>
        <dbReference type="EMBL" id="KAK1752658.1"/>
    </source>
</evidence>
<evidence type="ECO:0000256" key="1">
    <source>
        <dbReference type="SAM" id="MobiDB-lite"/>
    </source>
</evidence>
<dbReference type="AlphaFoldDB" id="A0AAJ0B905"/>
<evidence type="ECO:0000256" key="2">
    <source>
        <dbReference type="SAM" id="SignalP"/>
    </source>
</evidence>
<reference evidence="3" key="1">
    <citation type="submission" date="2023-06" db="EMBL/GenBank/DDBJ databases">
        <title>Genome-scale phylogeny and comparative genomics of the fungal order Sordariales.</title>
        <authorList>
            <consortium name="Lawrence Berkeley National Laboratory"/>
            <person name="Hensen N."/>
            <person name="Bonometti L."/>
            <person name="Westerberg I."/>
            <person name="Brannstrom I.O."/>
            <person name="Guillou S."/>
            <person name="Cros-Aarteil S."/>
            <person name="Calhoun S."/>
            <person name="Haridas S."/>
            <person name="Kuo A."/>
            <person name="Mondo S."/>
            <person name="Pangilinan J."/>
            <person name="Riley R."/>
            <person name="Labutti K."/>
            <person name="Andreopoulos B."/>
            <person name="Lipzen A."/>
            <person name="Chen C."/>
            <person name="Yanf M."/>
            <person name="Daum C."/>
            <person name="Ng V."/>
            <person name="Clum A."/>
            <person name="Steindorff A."/>
            <person name="Ohm R."/>
            <person name="Martin F."/>
            <person name="Silar P."/>
            <person name="Natvig D."/>
            <person name="Lalanne C."/>
            <person name="Gautier V."/>
            <person name="Ament-Velasquez S.L."/>
            <person name="Kruys A."/>
            <person name="Hutchinson M.I."/>
            <person name="Powell A.J."/>
            <person name="Barry K."/>
            <person name="Miller A.N."/>
            <person name="Grigoriev I.V."/>
            <person name="Debuchy R."/>
            <person name="Gladieux P."/>
            <person name="Thoren M.H."/>
            <person name="Johannesson H."/>
        </authorList>
    </citation>
    <scope>NUCLEOTIDE SEQUENCE</scope>
    <source>
        <strain evidence="3">PSN4</strain>
    </source>
</reference>
<dbReference type="EMBL" id="MU839839">
    <property type="protein sequence ID" value="KAK1752658.1"/>
    <property type="molecule type" value="Genomic_DNA"/>
</dbReference>